<name>A0A182Y1B7_ANOST</name>
<dbReference type="VEuPathDB" id="VectorBase:ASTEI02253"/>
<protein>
    <recommendedName>
        <fullName evidence="3">Leucine rich immune protein (Coil-less)</fullName>
    </recommendedName>
</protein>
<evidence type="ECO:0000313" key="2">
    <source>
        <dbReference type="Proteomes" id="UP000076408"/>
    </source>
</evidence>
<dbReference type="InterPro" id="IPR050333">
    <property type="entry name" value="SLRP"/>
</dbReference>
<organism evidence="1 2">
    <name type="scientific">Anopheles stephensi</name>
    <name type="common">Indo-Pakistan malaria mosquito</name>
    <dbReference type="NCBI Taxonomy" id="30069"/>
    <lineage>
        <taxon>Eukaryota</taxon>
        <taxon>Metazoa</taxon>
        <taxon>Ecdysozoa</taxon>
        <taxon>Arthropoda</taxon>
        <taxon>Hexapoda</taxon>
        <taxon>Insecta</taxon>
        <taxon>Pterygota</taxon>
        <taxon>Neoptera</taxon>
        <taxon>Endopterygota</taxon>
        <taxon>Diptera</taxon>
        <taxon>Nematocera</taxon>
        <taxon>Culicoidea</taxon>
        <taxon>Culicidae</taxon>
        <taxon>Anophelinae</taxon>
        <taxon>Anopheles</taxon>
    </lineage>
</organism>
<dbReference type="InterPro" id="IPR032675">
    <property type="entry name" value="LRR_dom_sf"/>
</dbReference>
<reference evidence="2" key="1">
    <citation type="journal article" date="2014" name="Genome Biol.">
        <title>Genome analysis of a major urban malaria vector mosquito, Anopheles stephensi.</title>
        <authorList>
            <person name="Jiang X."/>
            <person name="Peery A."/>
            <person name="Hall A.B."/>
            <person name="Sharma A."/>
            <person name="Chen X.G."/>
            <person name="Waterhouse R.M."/>
            <person name="Komissarov A."/>
            <person name="Riehle M.M."/>
            <person name="Shouche Y."/>
            <person name="Sharakhova M.V."/>
            <person name="Lawson D."/>
            <person name="Pakpour N."/>
            <person name="Arensburger P."/>
            <person name="Davidson V.L."/>
            <person name="Eiglmeier K."/>
            <person name="Emrich S."/>
            <person name="George P."/>
            <person name="Kennedy R.C."/>
            <person name="Mane S.P."/>
            <person name="Maslen G."/>
            <person name="Oringanje C."/>
            <person name="Qi Y."/>
            <person name="Settlage R."/>
            <person name="Tojo M."/>
            <person name="Tubio J.M."/>
            <person name="Unger M.F."/>
            <person name="Wang B."/>
            <person name="Vernick K.D."/>
            <person name="Ribeiro J.M."/>
            <person name="James A.A."/>
            <person name="Michel K."/>
            <person name="Riehle M.A."/>
            <person name="Luckhart S."/>
            <person name="Sharakhov I.V."/>
            <person name="Tu Z."/>
        </authorList>
    </citation>
    <scope>NUCLEOTIDE SEQUENCE [LARGE SCALE GENOMIC DNA]</scope>
    <source>
        <strain evidence="2">Indian</strain>
    </source>
</reference>
<dbReference type="AlphaFoldDB" id="A0A182Y1B7"/>
<dbReference type="InterPro" id="IPR001611">
    <property type="entry name" value="Leu-rich_rpt"/>
</dbReference>
<dbReference type="PANTHER" id="PTHR45712">
    <property type="entry name" value="AGAP008170-PA"/>
    <property type="match status" value="1"/>
</dbReference>
<dbReference type="Pfam" id="PF13855">
    <property type="entry name" value="LRR_8"/>
    <property type="match status" value="2"/>
</dbReference>
<dbReference type="InterPro" id="IPR003591">
    <property type="entry name" value="Leu-rich_rpt_typical-subtyp"/>
</dbReference>
<accession>A0A182Y1B7</accession>
<dbReference type="OMA" id="ELRMDIN"/>
<proteinExistence type="predicted"/>
<dbReference type="Proteomes" id="UP000076408">
    <property type="component" value="Unassembled WGS sequence"/>
</dbReference>
<dbReference type="PANTHER" id="PTHR45712:SF22">
    <property type="entry name" value="INSULIN-LIKE GROWTH FACTOR-BINDING PROTEIN COMPLEX ACID LABILE SUBUNIT"/>
    <property type="match status" value="1"/>
</dbReference>
<keyword evidence="2" id="KW-1185">Reference proteome</keyword>
<dbReference type="VEuPathDB" id="VectorBase:ASTE009573"/>
<dbReference type="EnsemblMetazoa" id="ASTEI02253-RA">
    <property type="protein sequence ID" value="ASTEI02253-PA"/>
    <property type="gene ID" value="ASTEI02253"/>
</dbReference>
<evidence type="ECO:0008006" key="3">
    <source>
        <dbReference type="Google" id="ProtNLM"/>
    </source>
</evidence>
<dbReference type="SMART" id="SM00369">
    <property type="entry name" value="LRR_TYP"/>
    <property type="match status" value="4"/>
</dbReference>
<dbReference type="GO" id="GO:0005615">
    <property type="term" value="C:extracellular space"/>
    <property type="evidence" value="ECO:0007669"/>
    <property type="project" value="TreeGrafter"/>
</dbReference>
<dbReference type="Gene3D" id="3.80.10.10">
    <property type="entry name" value="Ribonuclease Inhibitor"/>
    <property type="match status" value="2"/>
</dbReference>
<sequence>MYCTEVLCEIEHLAPEDSFAFQYIANFPGKLVLKHIPMEHMDRSVLQKVPNQISCLHIKESASISWISVPRSLRCLSVDSSSLSRMDIEPSSTIRQLVITQCDLVHVPRTVKQARSLALLKIWKCKLRELDLATVCDNGRLDLLILKENEIRYVVNSATRQCSVYDSLTSLLLSRNRIVTIDLTLFRSFVRLEHLYLASNRLTSVTGPMVQQALYKLDLNSNRLSHLSFCDWHLPLLSILWISSNRLAMFPNCMNHFTNLTVITAVKNELNNFTIEALAGMDSLISLTLSYNSLTSVTMTTERFPANLQIIDLDHNNLTALNLPSIPVQSVQIDATANRIAEFDVNGTSANVSRLLMQGNPIDCSWYTPHERAHVQCVRNTE</sequence>
<evidence type="ECO:0000313" key="1">
    <source>
        <dbReference type="EnsemblMetazoa" id="ASTEI02253-PA"/>
    </source>
</evidence>
<reference evidence="1" key="2">
    <citation type="submission" date="2020-05" db="UniProtKB">
        <authorList>
            <consortium name="EnsemblMetazoa"/>
        </authorList>
    </citation>
    <scope>IDENTIFICATION</scope>
    <source>
        <strain evidence="1">Indian</strain>
    </source>
</reference>
<dbReference type="SUPFAM" id="SSF52058">
    <property type="entry name" value="L domain-like"/>
    <property type="match status" value="1"/>
</dbReference>
<dbReference type="STRING" id="30069.A0A182Y1B7"/>
<dbReference type="VEuPathDB" id="VectorBase:ASTEI20_044450"/>